<proteinExistence type="predicted"/>
<evidence type="ECO:0000259" key="2">
    <source>
        <dbReference type="Pfam" id="PF14237"/>
    </source>
</evidence>
<organism evidence="3 4">
    <name type="scientific">Perkinsus olseni</name>
    <name type="common">Perkinsus atlanticus</name>
    <dbReference type="NCBI Taxonomy" id="32597"/>
    <lineage>
        <taxon>Eukaryota</taxon>
        <taxon>Sar</taxon>
        <taxon>Alveolata</taxon>
        <taxon>Perkinsozoa</taxon>
        <taxon>Perkinsea</taxon>
        <taxon>Perkinsida</taxon>
        <taxon>Perkinsidae</taxon>
        <taxon>Perkinsus</taxon>
    </lineage>
</organism>
<dbReference type="Proteomes" id="UP000574390">
    <property type="component" value="Unassembled WGS sequence"/>
</dbReference>
<sequence length="121" mass="13904">MEQSEANRRQQDGTTTTTPTTTPACCWWFIDNNKGGRQHLRGPYTVSQMGVLFDVGTLTDITQVWKAPDGEWRALKQAKELIQDMDTQVADDKIQEEKQGEQQQQQRQQQRLPLDKIPSTE</sequence>
<evidence type="ECO:0000256" key="1">
    <source>
        <dbReference type="SAM" id="MobiDB-lite"/>
    </source>
</evidence>
<reference evidence="3 4" key="1">
    <citation type="submission" date="2020-04" db="EMBL/GenBank/DDBJ databases">
        <title>Perkinsus olseni comparative genomics.</title>
        <authorList>
            <person name="Bogema D.R."/>
        </authorList>
    </citation>
    <scope>NUCLEOTIDE SEQUENCE [LARGE SCALE GENOMIC DNA]</scope>
    <source>
        <strain evidence="3">ATCC PRA-205</strain>
    </source>
</reference>
<feature type="domain" description="GYF" evidence="2">
    <location>
        <begin position="39"/>
        <end position="81"/>
    </location>
</feature>
<feature type="compositionally biased region" description="Low complexity" evidence="1">
    <location>
        <begin position="14"/>
        <end position="23"/>
    </location>
</feature>
<feature type="region of interest" description="Disordered" evidence="1">
    <location>
        <begin position="91"/>
        <end position="121"/>
    </location>
</feature>
<dbReference type="Pfam" id="PF14237">
    <property type="entry name" value="GYF_2"/>
    <property type="match status" value="1"/>
</dbReference>
<dbReference type="InterPro" id="IPR035445">
    <property type="entry name" value="GYF-like_dom_sf"/>
</dbReference>
<dbReference type="SUPFAM" id="SSF55277">
    <property type="entry name" value="GYF domain"/>
    <property type="match status" value="1"/>
</dbReference>
<feature type="non-terminal residue" evidence="3">
    <location>
        <position position="1"/>
    </location>
</feature>
<dbReference type="EMBL" id="JABANM010013946">
    <property type="protein sequence ID" value="KAF4733485.1"/>
    <property type="molecule type" value="Genomic_DNA"/>
</dbReference>
<dbReference type="InterPro" id="IPR025640">
    <property type="entry name" value="GYF_2"/>
</dbReference>
<evidence type="ECO:0000313" key="3">
    <source>
        <dbReference type="EMBL" id="KAF4733485.1"/>
    </source>
</evidence>
<name>A0A7J6SLB0_PEROL</name>
<protein>
    <recommendedName>
        <fullName evidence="2">GYF domain-containing protein</fullName>
    </recommendedName>
</protein>
<feature type="region of interest" description="Disordered" evidence="1">
    <location>
        <begin position="1"/>
        <end position="23"/>
    </location>
</feature>
<dbReference type="AlphaFoldDB" id="A0A7J6SLB0"/>
<feature type="compositionally biased region" description="Basic and acidic residues" evidence="1">
    <location>
        <begin position="91"/>
        <end position="100"/>
    </location>
</feature>
<feature type="compositionally biased region" description="Basic and acidic residues" evidence="1">
    <location>
        <begin position="1"/>
        <end position="11"/>
    </location>
</feature>
<accession>A0A7J6SLB0</accession>
<feature type="compositionally biased region" description="Low complexity" evidence="1">
    <location>
        <begin position="101"/>
        <end position="110"/>
    </location>
</feature>
<gene>
    <name evidence="3" type="ORF">FOZ62_024671</name>
</gene>
<comment type="caution">
    <text evidence="3">The sequence shown here is derived from an EMBL/GenBank/DDBJ whole genome shotgun (WGS) entry which is preliminary data.</text>
</comment>
<evidence type="ECO:0000313" key="4">
    <source>
        <dbReference type="Proteomes" id="UP000574390"/>
    </source>
</evidence>